<organism evidence="2 3">
    <name type="scientific">Novosphingobium olei</name>
    <dbReference type="NCBI Taxonomy" id="2728851"/>
    <lineage>
        <taxon>Bacteria</taxon>
        <taxon>Pseudomonadati</taxon>
        <taxon>Pseudomonadota</taxon>
        <taxon>Alphaproteobacteria</taxon>
        <taxon>Sphingomonadales</taxon>
        <taxon>Sphingomonadaceae</taxon>
        <taxon>Novosphingobium</taxon>
    </lineage>
</organism>
<name>A0A7Y0BPT6_9SPHN</name>
<dbReference type="Proteomes" id="UP000583556">
    <property type="component" value="Unassembled WGS sequence"/>
</dbReference>
<dbReference type="InterPro" id="IPR052742">
    <property type="entry name" value="Mito_N-acetyltransferase"/>
</dbReference>
<keyword evidence="3" id="KW-1185">Reference proteome</keyword>
<evidence type="ECO:0000313" key="2">
    <source>
        <dbReference type="EMBL" id="NML94153.1"/>
    </source>
</evidence>
<reference evidence="2 3" key="1">
    <citation type="submission" date="2020-04" db="EMBL/GenBank/DDBJ databases">
        <title>Novosphingobium sp. TW-4 isolated from soil.</title>
        <authorList>
            <person name="Dahal R.H."/>
            <person name="Chaudhary D.K."/>
        </authorList>
    </citation>
    <scope>NUCLEOTIDE SEQUENCE [LARGE SCALE GENOMIC DNA]</scope>
    <source>
        <strain evidence="2 3">TW-4</strain>
    </source>
</reference>
<dbReference type="InterPro" id="IPR000182">
    <property type="entry name" value="GNAT_dom"/>
</dbReference>
<dbReference type="PANTHER" id="PTHR43138:SF1">
    <property type="entry name" value="N-ACETYLTRANSFERASE ACA1"/>
    <property type="match status" value="1"/>
</dbReference>
<feature type="domain" description="N-acetyltransferase" evidence="1">
    <location>
        <begin position="1"/>
        <end position="160"/>
    </location>
</feature>
<dbReference type="EMBL" id="JABBGM010000004">
    <property type="protein sequence ID" value="NML94153.1"/>
    <property type="molecule type" value="Genomic_DNA"/>
</dbReference>
<protein>
    <submittedName>
        <fullName evidence="2">GNAT family N-acetyltransferase</fullName>
    </submittedName>
</protein>
<gene>
    <name evidence="2" type="ORF">HHL27_10810</name>
</gene>
<keyword evidence="2" id="KW-0808">Transferase</keyword>
<sequence length="160" mass="17141">MRIRDAAASDVDAIWAILEPVIRAGETYALDRDMSRDAALSYWFGADKQTLVAEDNEGIVGTYYLRANQPGGGSHVCNCGYITAAFAAGRGVARAMCADSLERARAAGFAAMQFNFVVSTNVRAVALWTSLGFAIVGRLPDAFDHPALGRVDALVMHRAL</sequence>
<proteinExistence type="predicted"/>
<evidence type="ECO:0000313" key="3">
    <source>
        <dbReference type="Proteomes" id="UP000583556"/>
    </source>
</evidence>
<dbReference type="SUPFAM" id="SSF55729">
    <property type="entry name" value="Acyl-CoA N-acyltransferases (Nat)"/>
    <property type="match status" value="1"/>
</dbReference>
<comment type="caution">
    <text evidence="2">The sequence shown here is derived from an EMBL/GenBank/DDBJ whole genome shotgun (WGS) entry which is preliminary data.</text>
</comment>
<dbReference type="InterPro" id="IPR016181">
    <property type="entry name" value="Acyl_CoA_acyltransferase"/>
</dbReference>
<evidence type="ECO:0000259" key="1">
    <source>
        <dbReference type="PROSITE" id="PS51186"/>
    </source>
</evidence>
<dbReference type="PANTHER" id="PTHR43138">
    <property type="entry name" value="ACETYLTRANSFERASE, GNAT FAMILY"/>
    <property type="match status" value="1"/>
</dbReference>
<dbReference type="PROSITE" id="PS51186">
    <property type="entry name" value="GNAT"/>
    <property type="match status" value="1"/>
</dbReference>
<dbReference type="Pfam" id="PF00583">
    <property type="entry name" value="Acetyltransf_1"/>
    <property type="match status" value="1"/>
</dbReference>
<dbReference type="RefSeq" id="WP_169493421.1">
    <property type="nucleotide sequence ID" value="NZ_JABBGM010000004.1"/>
</dbReference>
<dbReference type="CDD" id="cd04301">
    <property type="entry name" value="NAT_SF"/>
    <property type="match status" value="1"/>
</dbReference>
<dbReference type="Gene3D" id="3.40.630.30">
    <property type="match status" value="1"/>
</dbReference>
<accession>A0A7Y0BPT6</accession>
<dbReference type="AlphaFoldDB" id="A0A7Y0BPT6"/>
<dbReference type="GO" id="GO:0016747">
    <property type="term" value="F:acyltransferase activity, transferring groups other than amino-acyl groups"/>
    <property type="evidence" value="ECO:0007669"/>
    <property type="project" value="InterPro"/>
</dbReference>